<dbReference type="KEGG" id="saes:HBH39_02040"/>
<protein>
    <recommendedName>
        <fullName evidence="4">Pilus assembly protein PilP</fullName>
    </recommendedName>
</protein>
<evidence type="ECO:0000256" key="1">
    <source>
        <dbReference type="SAM" id="SignalP"/>
    </source>
</evidence>
<evidence type="ECO:0008006" key="4">
    <source>
        <dbReference type="Google" id="ProtNLM"/>
    </source>
</evidence>
<dbReference type="EMBL" id="CP050313">
    <property type="protein sequence ID" value="QIR13424.1"/>
    <property type="molecule type" value="Genomic_DNA"/>
</dbReference>
<feature type="signal peptide" evidence="1">
    <location>
        <begin position="1"/>
        <end position="19"/>
    </location>
</feature>
<keyword evidence="1" id="KW-0732">Signal</keyword>
<proteinExistence type="predicted"/>
<accession>A0A6G9QFW4</accession>
<evidence type="ECO:0000313" key="2">
    <source>
        <dbReference type="EMBL" id="QIR13424.1"/>
    </source>
</evidence>
<reference evidence="2 3" key="1">
    <citation type="submission" date="2020-03" db="EMBL/GenBank/DDBJ databases">
        <title>Complete genome sequence of Shewanella sp.</title>
        <authorList>
            <person name="Kim Y.-S."/>
            <person name="Kim S.-J."/>
            <person name="Jung H.-K."/>
            <person name="Kim K.-H."/>
        </authorList>
    </citation>
    <scope>NUCLEOTIDE SEQUENCE [LARGE SCALE GENOMIC DNA]</scope>
    <source>
        <strain evidence="2 3">PN3F2</strain>
    </source>
</reference>
<dbReference type="Proteomes" id="UP000502608">
    <property type="component" value="Chromosome"/>
</dbReference>
<evidence type="ECO:0000313" key="3">
    <source>
        <dbReference type="Proteomes" id="UP000502608"/>
    </source>
</evidence>
<feature type="chain" id="PRO_5026157719" description="Pilus assembly protein PilP" evidence="1">
    <location>
        <begin position="20"/>
        <end position="123"/>
    </location>
</feature>
<name>A0A6G9QFW4_9GAMM</name>
<organism evidence="2 3">
    <name type="scientific">Shewanella aestuarii</name>
    <dbReference type="NCBI Taxonomy" id="1028752"/>
    <lineage>
        <taxon>Bacteria</taxon>
        <taxon>Pseudomonadati</taxon>
        <taxon>Pseudomonadota</taxon>
        <taxon>Gammaproteobacteria</taxon>
        <taxon>Alteromonadales</taxon>
        <taxon>Shewanellaceae</taxon>
        <taxon>Shewanella</taxon>
    </lineage>
</organism>
<keyword evidence="3" id="KW-1185">Reference proteome</keyword>
<sequence length="123" mass="13125">MVRLFVGIATLLSISGCSADIDDVAVPAVMTSPTPASFTELNSALGRLLTMDSVQISDQAFSGTSVITLERTAHQDSAGKLIMGRSHEMPITVQLMIKQGKCFVIVDNKAQSRQLNNVTCKAL</sequence>
<dbReference type="PROSITE" id="PS51257">
    <property type="entry name" value="PROKAR_LIPOPROTEIN"/>
    <property type="match status" value="1"/>
</dbReference>
<gene>
    <name evidence="2" type="ORF">HBH39_02040</name>
</gene>
<dbReference type="RefSeq" id="WP_167675144.1">
    <property type="nucleotide sequence ID" value="NZ_CP050313.1"/>
</dbReference>
<dbReference type="AlphaFoldDB" id="A0A6G9QFW4"/>